<evidence type="ECO:0000313" key="9">
    <source>
        <dbReference type="Proteomes" id="UP000318186"/>
    </source>
</evidence>
<comment type="caution">
    <text evidence="8">The sequence shown here is derived from an EMBL/GenBank/DDBJ whole genome shotgun (WGS) entry which is preliminary data.</text>
</comment>
<keyword evidence="1" id="KW-0732">Signal</keyword>
<feature type="compositionally biased region" description="Polar residues" evidence="5">
    <location>
        <begin position="299"/>
        <end position="309"/>
    </location>
</feature>
<keyword evidence="3" id="KW-0326">Glycosidase</keyword>
<evidence type="ECO:0000256" key="3">
    <source>
        <dbReference type="ARBA" id="ARBA00023295"/>
    </source>
</evidence>
<feature type="transmembrane region" description="Helical" evidence="6">
    <location>
        <begin position="52"/>
        <end position="71"/>
    </location>
</feature>
<keyword evidence="4" id="KW-0624">Polysaccharide degradation</keyword>
<organism evidence="8 9">
    <name type="scientific">Streptomyces brevispora</name>
    <dbReference type="NCBI Taxonomy" id="887462"/>
    <lineage>
        <taxon>Bacteria</taxon>
        <taxon>Bacillati</taxon>
        <taxon>Actinomycetota</taxon>
        <taxon>Actinomycetes</taxon>
        <taxon>Kitasatosporales</taxon>
        <taxon>Streptomycetaceae</taxon>
        <taxon>Streptomyces</taxon>
    </lineage>
</organism>
<keyword evidence="6" id="KW-1133">Transmembrane helix</keyword>
<dbReference type="AlphaFoldDB" id="A0A561V4A8"/>
<dbReference type="Gene3D" id="2.60.40.290">
    <property type="match status" value="1"/>
</dbReference>
<keyword evidence="4" id="KW-0119">Carbohydrate metabolism</keyword>
<feature type="region of interest" description="Disordered" evidence="5">
    <location>
        <begin position="1"/>
        <end position="26"/>
    </location>
</feature>
<dbReference type="GO" id="GO:0000272">
    <property type="term" value="P:polysaccharide catabolic process"/>
    <property type="evidence" value="ECO:0007669"/>
    <property type="project" value="UniProtKB-KW"/>
</dbReference>
<gene>
    <name evidence="8" type="ORF">FHX80_114945</name>
</gene>
<reference evidence="8 9" key="1">
    <citation type="submission" date="2019-06" db="EMBL/GenBank/DDBJ databases">
        <title>Sequencing the genomes of 1000 actinobacteria strains.</title>
        <authorList>
            <person name="Klenk H.-P."/>
        </authorList>
    </citation>
    <scope>NUCLEOTIDE SEQUENCE [LARGE SCALE GENOMIC DNA]</scope>
    <source>
        <strain evidence="8 9">DSM 42059</strain>
    </source>
</reference>
<evidence type="ECO:0000256" key="6">
    <source>
        <dbReference type="SAM" id="Phobius"/>
    </source>
</evidence>
<dbReference type="OrthoDB" id="5179374at2"/>
<evidence type="ECO:0000313" key="8">
    <source>
        <dbReference type="EMBL" id="TWG06450.1"/>
    </source>
</evidence>
<keyword evidence="6" id="KW-0472">Membrane</keyword>
<dbReference type="InterPro" id="IPR001919">
    <property type="entry name" value="CBD2"/>
</dbReference>
<evidence type="ECO:0000256" key="2">
    <source>
        <dbReference type="ARBA" id="ARBA00022801"/>
    </source>
</evidence>
<keyword evidence="6" id="KW-0812">Transmembrane</keyword>
<dbReference type="PROSITE" id="PS00561">
    <property type="entry name" value="CBM2_A"/>
    <property type="match status" value="1"/>
</dbReference>
<evidence type="ECO:0000256" key="5">
    <source>
        <dbReference type="SAM" id="MobiDB-lite"/>
    </source>
</evidence>
<evidence type="ECO:0000259" key="7">
    <source>
        <dbReference type="PROSITE" id="PS51173"/>
    </source>
</evidence>
<proteinExistence type="predicted"/>
<feature type="region of interest" description="Disordered" evidence="5">
    <location>
        <begin position="280"/>
        <end position="309"/>
    </location>
</feature>
<dbReference type="InterPro" id="IPR051024">
    <property type="entry name" value="GlcNAc_Chitin_IntDeg"/>
</dbReference>
<dbReference type="InterPro" id="IPR014756">
    <property type="entry name" value="Ig_E-set"/>
</dbReference>
<dbReference type="Proteomes" id="UP000318186">
    <property type="component" value="Unassembled WGS sequence"/>
</dbReference>
<accession>A0A561V4A8</accession>
<dbReference type="Gene3D" id="2.70.50.50">
    <property type="entry name" value="chitin-binding protein cbp21"/>
    <property type="match status" value="1"/>
</dbReference>
<name>A0A561V4A8_9ACTN</name>
<evidence type="ECO:0000256" key="1">
    <source>
        <dbReference type="ARBA" id="ARBA00022729"/>
    </source>
</evidence>
<dbReference type="SUPFAM" id="SSF49384">
    <property type="entry name" value="Carbohydrate-binding domain"/>
    <property type="match status" value="1"/>
</dbReference>
<dbReference type="PANTHER" id="PTHR34823:SF1">
    <property type="entry name" value="CHITIN-BINDING TYPE-4 DOMAIN-CONTAINING PROTEIN"/>
    <property type="match status" value="1"/>
</dbReference>
<dbReference type="PROSITE" id="PS51173">
    <property type="entry name" value="CBM2"/>
    <property type="match status" value="1"/>
</dbReference>
<dbReference type="GO" id="GO:0030247">
    <property type="term" value="F:polysaccharide binding"/>
    <property type="evidence" value="ECO:0007669"/>
    <property type="project" value="UniProtKB-UniRule"/>
</dbReference>
<dbReference type="EMBL" id="VIWW01000001">
    <property type="protein sequence ID" value="TWG06450.1"/>
    <property type="molecule type" value="Genomic_DNA"/>
</dbReference>
<keyword evidence="2" id="KW-0378">Hydrolase</keyword>
<dbReference type="InterPro" id="IPR004302">
    <property type="entry name" value="Cellulose/chitin-bd_N"/>
</dbReference>
<dbReference type="PANTHER" id="PTHR34823">
    <property type="entry name" value="GLCNAC-BINDING PROTEIN A"/>
    <property type="match status" value="1"/>
</dbReference>
<sequence length="394" mass="41686">MRERPSTAPHDPNVVPPIPPDDSSEGTYLVIHRSSRRLLIGGRLLAGTRSRALLLTLLALLTAVPALGLVVTSGSRAEAHGTPMKPASRTFLCWQDALTTTGEIKPVNPACRAAAQKSGTTPFYNWFSVLRSDGAGRTRGFVPDGELCSGGNPNFTGFNTPSADWPLTHLTSGATVDFTYNAWAAHPGSFYVYITKNGYDPKRPLTWNDMEDKPFLTVDHPPLNGSPGTVEANYAWSGALPAGKSGRNIIYMVWQRSDSQETFYSCSDVVFDGGNGEVTGVKDGSTTTPTDPPPGACTATRSTTGSWSGGYQSEVTVTNSGTVPMLGWMVDWTQPAGQRVASLWNGAMTAQGQAVMVHNADWNGSLAPGQSTSFGYVTEGGAPPPGLGLGCRVG</sequence>
<dbReference type="GO" id="GO:0004553">
    <property type="term" value="F:hydrolase activity, hydrolyzing O-glycosyl compounds"/>
    <property type="evidence" value="ECO:0007669"/>
    <property type="project" value="InterPro"/>
</dbReference>
<dbReference type="InterPro" id="IPR018366">
    <property type="entry name" value="CBM2_CS"/>
</dbReference>
<dbReference type="Pfam" id="PF03067">
    <property type="entry name" value="LPMO_10"/>
    <property type="match status" value="1"/>
</dbReference>
<dbReference type="Pfam" id="PF00553">
    <property type="entry name" value="CBM_2"/>
    <property type="match status" value="1"/>
</dbReference>
<protein>
    <submittedName>
        <fullName evidence="8">Chitin-binding protein</fullName>
    </submittedName>
</protein>
<evidence type="ECO:0000256" key="4">
    <source>
        <dbReference type="ARBA" id="ARBA00023326"/>
    </source>
</evidence>
<dbReference type="InterPro" id="IPR008965">
    <property type="entry name" value="CBM2/CBM3_carb-bd_dom_sf"/>
</dbReference>
<dbReference type="InterPro" id="IPR012291">
    <property type="entry name" value="CBM2_carb-bd_dom_sf"/>
</dbReference>
<feature type="domain" description="CBM2" evidence="7">
    <location>
        <begin position="290"/>
        <end position="394"/>
    </location>
</feature>
<dbReference type="SUPFAM" id="SSF81296">
    <property type="entry name" value="E set domains"/>
    <property type="match status" value="1"/>
</dbReference>
<dbReference type="CDD" id="cd21177">
    <property type="entry name" value="LPMO_AA10"/>
    <property type="match status" value="1"/>
</dbReference>
<dbReference type="SMART" id="SM00637">
    <property type="entry name" value="CBD_II"/>
    <property type="match status" value="1"/>
</dbReference>